<dbReference type="InterPro" id="IPR056824">
    <property type="entry name" value="PGAP1_TMD"/>
</dbReference>
<keyword evidence="9 12" id="KW-0653">Protein transport</keyword>
<dbReference type="PANTHER" id="PTHR15495">
    <property type="entry name" value="NEGATIVE REGULATOR OF VESICLE FORMATION-RELATED"/>
    <property type="match status" value="1"/>
</dbReference>
<evidence type="ECO:0000313" key="17">
    <source>
        <dbReference type="Proteomes" id="UP000030143"/>
    </source>
</evidence>
<evidence type="ECO:0000256" key="8">
    <source>
        <dbReference type="ARBA" id="ARBA00022824"/>
    </source>
</evidence>
<protein>
    <recommendedName>
        <fullName evidence="4 12">GPI inositol-deacylase</fullName>
        <ecNumber evidence="12">3.1.-.-</ecNumber>
    </recommendedName>
</protein>
<dbReference type="FunFam" id="3.40.50.1820:FF:000056">
    <property type="entry name" value="GPI inositol-deacylase"/>
    <property type="match status" value="1"/>
</dbReference>
<keyword evidence="17" id="KW-1185">Reference proteome</keyword>
<evidence type="ECO:0000256" key="7">
    <source>
        <dbReference type="ARBA" id="ARBA00022801"/>
    </source>
</evidence>
<keyword evidence="11 12" id="KW-0472">Membrane</keyword>
<evidence type="ECO:0000256" key="12">
    <source>
        <dbReference type="RuleBase" id="RU365011"/>
    </source>
</evidence>
<dbReference type="GO" id="GO:0006505">
    <property type="term" value="P:GPI anchor metabolic process"/>
    <property type="evidence" value="ECO:0007669"/>
    <property type="project" value="TreeGrafter"/>
</dbReference>
<dbReference type="SUPFAM" id="SSF53474">
    <property type="entry name" value="alpha/beta-Hydrolases"/>
    <property type="match status" value="1"/>
</dbReference>
<evidence type="ECO:0000256" key="2">
    <source>
        <dbReference type="ARBA" id="ARBA00004477"/>
    </source>
</evidence>
<evidence type="ECO:0000256" key="3">
    <source>
        <dbReference type="ARBA" id="ARBA00006931"/>
    </source>
</evidence>
<evidence type="ECO:0000256" key="1">
    <source>
        <dbReference type="ARBA" id="ARBA00003496"/>
    </source>
</evidence>
<dbReference type="PANTHER" id="PTHR15495:SF7">
    <property type="entry name" value="GPI INOSITOL-DEACYLASE"/>
    <property type="match status" value="1"/>
</dbReference>
<feature type="transmembrane region" description="Helical" evidence="12">
    <location>
        <begin position="1048"/>
        <end position="1065"/>
    </location>
</feature>
<accession>A0A0A2K5F6</accession>
<dbReference type="EC" id="3.1.-.-" evidence="12"/>
<feature type="transmembrane region" description="Helical" evidence="12">
    <location>
        <begin position="1022"/>
        <end position="1041"/>
    </location>
</feature>
<dbReference type="Pfam" id="PF25140">
    <property type="entry name" value="PGAP1_TMD"/>
    <property type="match status" value="1"/>
</dbReference>
<keyword evidence="7 12" id="KW-0378">Hydrolase</keyword>
<keyword evidence="5 12" id="KW-0813">Transport</keyword>
<feature type="transmembrane region" description="Helical" evidence="12">
    <location>
        <begin position="764"/>
        <end position="782"/>
    </location>
</feature>
<feature type="compositionally biased region" description="Polar residues" evidence="13">
    <location>
        <begin position="50"/>
        <end position="71"/>
    </location>
</feature>
<comment type="similarity">
    <text evidence="3 12">Belongs to the GPI inositol-deacylase family.</text>
</comment>
<gene>
    <name evidence="16" type="ORF">PEX2_045020</name>
</gene>
<dbReference type="Pfam" id="PF07819">
    <property type="entry name" value="PGAP1"/>
    <property type="match status" value="1"/>
</dbReference>
<feature type="region of interest" description="Disordered" evidence="13">
    <location>
        <begin position="1"/>
        <end position="97"/>
    </location>
</feature>
<dbReference type="InterPro" id="IPR012908">
    <property type="entry name" value="PGAP1-ab_dom-like"/>
</dbReference>
<sequence>MHRRSSGSPVEDEDSSVSRTDDGTPIDENTRSQIARRGTSSDLCRDGSATPRSRNSSMWRTPSSQPSNDTKSMPLGSPRLPMEAPSPDGRRARQSRQRSPWSCSILTAFTTCVAVAFVISIVSSFTGRQHGGDGCGVPMMSPTFIRMLEFDTEHTRFASKYNLFVYREEGVDPYTQDNIELNGVPVLFLPGNAGSYRQVRSLAAEASRHYYDVVRHDESRHAAGTRSLDFFMVDFNEDMAAFHGQTLLDQAEYVNEAISYILSLYHDPRRTRRDPGLPDPSAVILIGHSMGGIVARTSLTMANYQANSVNTIITMSAPHAKPPVSFDSDIVHTYKQINDYWRDAYAQTWANNNPLWHVTLISIAGGARDTVVPSDYASISSLVPETHGFTVFTSSIPDVWIGMDHLSITWCDQFRKAIIKSLFEIVDARRPTQTKPRAERMRVLKRWYLTGLESVAERTLPQKEANTLLTLEDNANTILAQGQRLVLRELGLQHGPDVRLLPIPPQGVSGKKFTLLTDQSLDKNGNVEVLFCSVFPLSNGRSTNFPLNLDFSGGTVGSTRLACKSAAEDSIHLPASTPSSKHAYDRTPPFSYLQYDLEALAEHQFVAVVDKANVPTPGFLVAEFSDSSDAMIRAKVGLGGLLSAGLKMRLPASRPMLMEVKIPALYSSLLDYRLKITRHPQKEELFAPLLRQSVSDPHESKFFVNVNEVNVNLHGVAPYMPPAISEQAALGGVSFHLWTDPTSDSTVDISLQVDLTSSLGELVMRYRTIFAAFPLLVVALVLRKQFQVYDETGYFIPFTDGLDRALRSSFPLLLVAMSLLASSLATSKALPQTDEPLHWRSNSTETPVDFTKNDLLLGSQDAFFWFLVPVFGLISVGVCVLVNYLALVLVNIFSWAYGFLNSKSGYIRREDRGNLPIFHTPTPRRRIIHTAILLILVSTVIPYQFAYMVACIVQLATSVRAQWHAKETRSTSHLNFDNYAHSILILMLWVLPINVLVLLVWAHNLVVHWFMPFSSHQNVLSIMPFLILVETMTSGAMIPRITTRFRHVTSMIFFAIAIYSAIYGVSYAYLLHHLANLLAAWFVGIYLFGNNFSPRRLWRIIDGDELPSETGSSHVKKKP</sequence>
<evidence type="ECO:0000256" key="9">
    <source>
        <dbReference type="ARBA" id="ARBA00022927"/>
    </source>
</evidence>
<dbReference type="Proteomes" id="UP000030143">
    <property type="component" value="Unassembled WGS sequence"/>
</dbReference>
<evidence type="ECO:0000256" key="6">
    <source>
        <dbReference type="ARBA" id="ARBA00022692"/>
    </source>
</evidence>
<reference evidence="16 17" key="1">
    <citation type="journal article" date="2015" name="Mol. Plant Microbe Interact.">
        <title>Genome, transcriptome, and functional analyses of Penicillium expansum provide new insights into secondary metabolism and pathogenicity.</title>
        <authorList>
            <person name="Ballester A.R."/>
            <person name="Marcet-Houben M."/>
            <person name="Levin E."/>
            <person name="Sela N."/>
            <person name="Selma-Lazaro C."/>
            <person name="Carmona L."/>
            <person name="Wisniewski M."/>
            <person name="Droby S."/>
            <person name="Gonzalez-Candelas L."/>
            <person name="Gabaldon T."/>
        </authorList>
    </citation>
    <scope>NUCLEOTIDE SEQUENCE [LARGE SCALE GENOMIC DNA]</scope>
    <source>
        <strain evidence="16 17">MD-8</strain>
    </source>
</reference>
<dbReference type="Pfam" id="PF25141">
    <property type="entry name" value="PGAP1_2nd"/>
    <property type="match status" value="1"/>
</dbReference>
<dbReference type="GO" id="GO:0072330">
    <property type="term" value="P:monocarboxylic acid biosynthetic process"/>
    <property type="evidence" value="ECO:0007669"/>
    <property type="project" value="UniProtKB-ARBA"/>
</dbReference>
<dbReference type="GeneID" id="27677196"/>
<dbReference type="GO" id="GO:0017000">
    <property type="term" value="P:antibiotic biosynthetic process"/>
    <property type="evidence" value="ECO:0007669"/>
    <property type="project" value="UniProtKB-ARBA"/>
</dbReference>
<name>A0A0A2K5F6_PENEN</name>
<comment type="function">
    <text evidence="1 12">Involved in inositol deacylation of GPI-anchored proteins which plays important roles in the quality control and ER-associated degradation of GPI-anchored proteins.</text>
</comment>
<dbReference type="STRING" id="27334.A0A0A2K5F6"/>
<evidence type="ECO:0000259" key="14">
    <source>
        <dbReference type="Pfam" id="PF07819"/>
    </source>
</evidence>
<dbReference type="EMBL" id="JQFZ01000018">
    <property type="protein sequence ID" value="KGO62979.1"/>
    <property type="molecule type" value="Genomic_DNA"/>
</dbReference>
<dbReference type="GO" id="GO:0050185">
    <property type="term" value="F:phosphatidylinositol deacylase activity"/>
    <property type="evidence" value="ECO:0007669"/>
    <property type="project" value="TreeGrafter"/>
</dbReference>
<dbReference type="InterPro" id="IPR029058">
    <property type="entry name" value="AB_hydrolase_fold"/>
</dbReference>
<evidence type="ECO:0000256" key="13">
    <source>
        <dbReference type="SAM" id="MobiDB-lite"/>
    </source>
</evidence>
<comment type="caution">
    <text evidence="16">The sequence shown here is derived from an EMBL/GenBank/DDBJ whole genome shotgun (WGS) entry which is preliminary data.</text>
</comment>
<evidence type="ECO:0000256" key="11">
    <source>
        <dbReference type="ARBA" id="ARBA00023136"/>
    </source>
</evidence>
<dbReference type="GO" id="GO:0006888">
    <property type="term" value="P:endoplasmic reticulum to Golgi vesicle-mediated transport"/>
    <property type="evidence" value="ECO:0007669"/>
    <property type="project" value="TreeGrafter"/>
</dbReference>
<dbReference type="GO" id="GO:0005789">
    <property type="term" value="C:endoplasmic reticulum membrane"/>
    <property type="evidence" value="ECO:0007669"/>
    <property type="project" value="UniProtKB-SubCell"/>
</dbReference>
<dbReference type="RefSeq" id="XP_016603479.1">
    <property type="nucleotide sequence ID" value="XM_016741777.1"/>
</dbReference>
<keyword evidence="8 12" id="KW-0256">Endoplasmic reticulum</keyword>
<dbReference type="VEuPathDB" id="FungiDB:PEXP_081750"/>
<evidence type="ECO:0000256" key="4">
    <source>
        <dbReference type="ARBA" id="ARBA00015856"/>
    </source>
</evidence>
<evidence type="ECO:0000256" key="5">
    <source>
        <dbReference type="ARBA" id="ARBA00022448"/>
    </source>
</evidence>
<dbReference type="GO" id="GO:0015031">
    <property type="term" value="P:protein transport"/>
    <property type="evidence" value="ECO:0007669"/>
    <property type="project" value="UniProtKB-KW"/>
</dbReference>
<feature type="transmembrane region" description="Helical" evidence="12">
    <location>
        <begin position="927"/>
        <end position="957"/>
    </location>
</feature>
<keyword evidence="6 12" id="KW-0812">Transmembrane</keyword>
<keyword evidence="10 12" id="KW-1133">Transmembrane helix</keyword>
<feature type="domain" description="GPI inositol-deacylase PGAP1-like alpha/beta" evidence="14">
    <location>
        <begin position="180"/>
        <end position="425"/>
    </location>
</feature>
<feature type="transmembrane region" description="Helical" evidence="12">
    <location>
        <begin position="101"/>
        <end position="122"/>
    </location>
</feature>
<dbReference type="InterPro" id="IPR039529">
    <property type="entry name" value="PGAP1/BST1"/>
</dbReference>
<dbReference type="HOGENOM" id="CLU_006103_1_0_1"/>
<feature type="domain" description="GPI inositol-deacylase transmembrane" evidence="15">
    <location>
        <begin position="770"/>
        <end position="1086"/>
    </location>
</feature>
<comment type="subcellular location">
    <subcellularLocation>
        <location evidence="2">Endoplasmic reticulum membrane</location>
        <topology evidence="2">Multi-pass membrane protein</topology>
    </subcellularLocation>
</comment>
<feature type="transmembrane region" description="Helical" evidence="12">
    <location>
        <begin position="978"/>
        <end position="1002"/>
    </location>
</feature>
<evidence type="ECO:0000259" key="15">
    <source>
        <dbReference type="Pfam" id="PF25140"/>
    </source>
</evidence>
<proteinExistence type="inferred from homology"/>
<organism evidence="16 17">
    <name type="scientific">Penicillium expansum</name>
    <name type="common">Blue mold rot fungus</name>
    <dbReference type="NCBI Taxonomy" id="27334"/>
    <lineage>
        <taxon>Eukaryota</taxon>
        <taxon>Fungi</taxon>
        <taxon>Dikarya</taxon>
        <taxon>Ascomycota</taxon>
        <taxon>Pezizomycotina</taxon>
        <taxon>Eurotiomycetes</taxon>
        <taxon>Eurotiomycetidae</taxon>
        <taxon>Eurotiales</taxon>
        <taxon>Aspergillaceae</taxon>
        <taxon>Penicillium</taxon>
    </lineage>
</organism>
<evidence type="ECO:0000313" key="16">
    <source>
        <dbReference type="EMBL" id="KGO62979.1"/>
    </source>
</evidence>
<feature type="transmembrane region" description="Helical" evidence="12">
    <location>
        <begin position="1071"/>
        <end position="1089"/>
    </location>
</feature>
<dbReference type="Gene3D" id="3.40.50.1820">
    <property type="entry name" value="alpha/beta hydrolase"/>
    <property type="match status" value="1"/>
</dbReference>
<dbReference type="AlphaFoldDB" id="A0A0A2K5F6"/>
<evidence type="ECO:0000256" key="10">
    <source>
        <dbReference type="ARBA" id="ARBA00022989"/>
    </source>
</evidence>
<feature type="transmembrane region" description="Helical" evidence="12">
    <location>
        <begin position="862"/>
        <end position="881"/>
    </location>
</feature>